<keyword evidence="1" id="KW-0472">Membrane</keyword>
<evidence type="ECO:0000256" key="1">
    <source>
        <dbReference type="SAM" id="Phobius"/>
    </source>
</evidence>
<keyword evidence="1" id="KW-0812">Transmembrane</keyword>
<evidence type="ECO:0000313" key="3">
    <source>
        <dbReference type="Proteomes" id="UP000078555"/>
    </source>
</evidence>
<dbReference type="Proteomes" id="UP000078555">
    <property type="component" value="Unassembled WGS sequence"/>
</dbReference>
<proteinExistence type="predicted"/>
<dbReference type="EMBL" id="FLRD01000084">
    <property type="protein sequence ID" value="SBT35578.1"/>
    <property type="molecule type" value="Genomic_DNA"/>
</dbReference>
<keyword evidence="1" id="KW-1133">Transmembrane helix</keyword>
<keyword evidence="3" id="KW-1185">Reference proteome</keyword>
<gene>
    <name evidence="2" type="ORF">POVWA1_028120</name>
</gene>
<dbReference type="AlphaFoldDB" id="A0A1A8YVV4"/>
<feature type="transmembrane region" description="Helical" evidence="1">
    <location>
        <begin position="65"/>
        <end position="87"/>
    </location>
</feature>
<name>A0A1A8YVV4_PLAOA</name>
<protein>
    <submittedName>
        <fullName evidence="2">Uncharacterized protein</fullName>
    </submittedName>
</protein>
<organism evidence="2 3">
    <name type="scientific">Plasmodium ovale wallikeri</name>
    <dbReference type="NCBI Taxonomy" id="864142"/>
    <lineage>
        <taxon>Eukaryota</taxon>
        <taxon>Sar</taxon>
        <taxon>Alveolata</taxon>
        <taxon>Apicomplexa</taxon>
        <taxon>Aconoidasida</taxon>
        <taxon>Haemosporida</taxon>
        <taxon>Plasmodiidae</taxon>
        <taxon>Plasmodium</taxon>
        <taxon>Plasmodium (Plasmodium)</taxon>
    </lineage>
</organism>
<reference evidence="3" key="1">
    <citation type="submission" date="2016-05" db="EMBL/GenBank/DDBJ databases">
        <authorList>
            <person name="Naeem Raeece"/>
        </authorList>
    </citation>
    <scope>NUCLEOTIDE SEQUENCE [LARGE SCALE GENOMIC DNA]</scope>
</reference>
<sequence>MFDRRKFSLPTSHLFRIFRTVPLLHFRTVPLLHFRTVPLLHFRSEPLLHFRDERSVGVASLKRSYICLLTLSVCFLSTLFPPPVYFFSTKRKTNAHKCRGKEVNTPKHRYEKDVVLLIFIFTSQNVGIHKKLPEFCKGNTRYKKLCLKCSILYIMNEGISHLGIFTHIRLGVKTLCEREKGGGWSHVLCHKYISTPVHPRRQYDDSICSILPTEILLLV</sequence>
<evidence type="ECO:0000313" key="2">
    <source>
        <dbReference type="EMBL" id="SBT35578.1"/>
    </source>
</evidence>
<accession>A0A1A8YVV4</accession>